<reference evidence="5" key="1">
    <citation type="submission" date="2019-02" db="EMBL/GenBank/DDBJ databases">
        <authorList>
            <person name="Li S.-H."/>
        </authorList>
    </citation>
    <scope>NUCLEOTIDE SEQUENCE</scope>
    <source>
        <strain evidence="5">IMCC11814</strain>
    </source>
</reference>
<comment type="caution">
    <text evidence="5">The sequence shown here is derived from an EMBL/GenBank/DDBJ whole genome shotgun (WGS) entry which is preliminary data.</text>
</comment>
<dbReference type="SUPFAM" id="SSF75169">
    <property type="entry name" value="DsrEFH-like"/>
    <property type="match status" value="1"/>
</dbReference>
<dbReference type="InterPro" id="IPR027396">
    <property type="entry name" value="DsrEFH-like"/>
</dbReference>
<name>A0ABT3T2A0_9GAMM</name>
<dbReference type="EMBL" id="SHNO01000001">
    <property type="protein sequence ID" value="MCX2976393.1"/>
    <property type="molecule type" value="Genomic_DNA"/>
</dbReference>
<dbReference type="InterPro" id="IPR003787">
    <property type="entry name" value="Sulphur_relay_DsrE/F-like"/>
</dbReference>
<evidence type="ECO:0000256" key="2">
    <source>
        <dbReference type="ARBA" id="ARBA00007067"/>
    </source>
</evidence>
<dbReference type="PANTHER" id="PTHR34874">
    <property type="entry name" value="PROTEIN YCHN"/>
    <property type="match status" value="1"/>
</dbReference>
<dbReference type="Proteomes" id="UP001143304">
    <property type="component" value="Unassembled WGS sequence"/>
</dbReference>
<gene>
    <name evidence="5" type="primary">tusD</name>
    <name evidence="5" type="ORF">EYC82_03380</name>
</gene>
<dbReference type="NCBIfam" id="TIGR03012">
    <property type="entry name" value="sulf_tusD_dsrE"/>
    <property type="match status" value="1"/>
</dbReference>
<evidence type="ECO:0000256" key="4">
    <source>
        <dbReference type="ARBA" id="ARBA00022679"/>
    </source>
</evidence>
<dbReference type="RefSeq" id="WP_279248144.1">
    <property type="nucleotide sequence ID" value="NZ_SHNO01000001.1"/>
</dbReference>
<keyword evidence="6" id="KW-1185">Reference proteome</keyword>
<proteinExistence type="inferred from homology"/>
<evidence type="ECO:0000313" key="6">
    <source>
        <dbReference type="Proteomes" id="UP001143304"/>
    </source>
</evidence>
<dbReference type="Gene3D" id="3.40.1260.10">
    <property type="entry name" value="DsrEFH-like"/>
    <property type="match status" value="1"/>
</dbReference>
<organism evidence="5 6">
    <name type="scientific">Candidatus Marimicrobium litorale</name>
    <dbReference type="NCBI Taxonomy" id="2518991"/>
    <lineage>
        <taxon>Bacteria</taxon>
        <taxon>Pseudomonadati</taxon>
        <taxon>Pseudomonadota</taxon>
        <taxon>Gammaproteobacteria</taxon>
        <taxon>Cellvibrionales</taxon>
        <taxon>Halieaceae</taxon>
        <taxon>Marimicrobium</taxon>
    </lineage>
</organism>
<dbReference type="PANTHER" id="PTHR34874:SF3">
    <property type="entry name" value="SULFURTRANSFERASE TUSD"/>
    <property type="match status" value="1"/>
</dbReference>
<evidence type="ECO:0000256" key="3">
    <source>
        <dbReference type="ARBA" id="ARBA00022490"/>
    </source>
</evidence>
<dbReference type="NCBIfam" id="NF001237">
    <property type="entry name" value="PRK00207.1"/>
    <property type="match status" value="1"/>
</dbReference>
<sequence length="130" mass="13672">MIYSLLVLSSPVSGHGSRHAADFAKAVLARGHTLRRVFFLDAGTLTSSASSVLPQDEEAQIANWIALAEEKNIELAICITSALRFGMLDAAEATRHECAAATINPAFIISGLGDLVDACNGVDRLVTFGG</sequence>
<dbReference type="InterPro" id="IPR017463">
    <property type="entry name" value="Sulphur_relay_TusD/DsrE"/>
</dbReference>
<keyword evidence="4" id="KW-0808">Transferase</keyword>
<evidence type="ECO:0000313" key="5">
    <source>
        <dbReference type="EMBL" id="MCX2976393.1"/>
    </source>
</evidence>
<comment type="subcellular location">
    <subcellularLocation>
        <location evidence="1">Cytoplasm</location>
    </subcellularLocation>
</comment>
<comment type="similarity">
    <text evidence="2">Belongs to the DsrE/TusD family.</text>
</comment>
<keyword evidence="3" id="KW-0963">Cytoplasm</keyword>
<accession>A0ABT3T2A0</accession>
<dbReference type="Pfam" id="PF02635">
    <property type="entry name" value="DsrE"/>
    <property type="match status" value="1"/>
</dbReference>
<evidence type="ECO:0000256" key="1">
    <source>
        <dbReference type="ARBA" id="ARBA00004496"/>
    </source>
</evidence>
<protein>
    <submittedName>
        <fullName evidence="5">Sulfurtransferase complex subunit TusD</fullName>
    </submittedName>
</protein>